<comment type="caution">
    <text evidence="2">The sequence shown here is derived from an EMBL/GenBank/DDBJ whole genome shotgun (WGS) entry which is preliminary data.</text>
</comment>
<proteinExistence type="predicted"/>
<dbReference type="Pfam" id="PF02643">
    <property type="entry name" value="DUF192"/>
    <property type="match status" value="1"/>
</dbReference>
<evidence type="ECO:0000313" key="3">
    <source>
        <dbReference type="Proteomes" id="UP000285710"/>
    </source>
</evidence>
<accession>A0A443IUJ0</accession>
<evidence type="ECO:0000256" key="1">
    <source>
        <dbReference type="SAM" id="SignalP"/>
    </source>
</evidence>
<keyword evidence="1" id="KW-0732">Signal</keyword>
<dbReference type="Gene3D" id="2.60.120.1140">
    <property type="entry name" value="Protein of unknown function DUF192"/>
    <property type="match status" value="1"/>
</dbReference>
<dbReference type="Proteomes" id="UP000285710">
    <property type="component" value="Unassembled WGS sequence"/>
</dbReference>
<gene>
    <name evidence="2" type="ORF">D2T33_10965</name>
</gene>
<reference evidence="2 3" key="1">
    <citation type="submission" date="2019-01" db="EMBL/GenBank/DDBJ databases">
        <title>Sinorhodobacter populi sp. nov. isolated from the symptomatic bark tissue of Populus euramericana canker.</title>
        <authorList>
            <person name="Xu G."/>
        </authorList>
    </citation>
    <scope>NUCLEOTIDE SEQUENCE [LARGE SCALE GENOMIC DNA]</scope>
    <source>
        <strain evidence="2 3">2D-5</strain>
    </source>
</reference>
<evidence type="ECO:0000313" key="2">
    <source>
        <dbReference type="EMBL" id="RWR11750.1"/>
    </source>
</evidence>
<feature type="chain" id="PRO_5019578061" evidence="1">
    <location>
        <begin position="22"/>
        <end position="160"/>
    </location>
</feature>
<sequence>MPAPLGALAALFVLAAGAAGAAPVCLPDQAILSAPAGREVARFHVEIADDAEERAQGLMGREHLPTASGMLFVYPDEEPVAFWMRNTLIPLDMLFIDAAGRIVSIHSNAVPLDETPIPSSAPAQFVLEINGGLARRMRLEPGMVLSHPAIDPSRAAIPCG</sequence>
<dbReference type="AlphaFoldDB" id="A0A443IUJ0"/>
<dbReference type="PANTHER" id="PTHR37953">
    <property type="entry name" value="UPF0127 PROTEIN MJ1496"/>
    <property type="match status" value="1"/>
</dbReference>
<dbReference type="RefSeq" id="WP_128269798.1">
    <property type="nucleotide sequence ID" value="NZ_SAUW01000010.1"/>
</dbReference>
<reference evidence="2 3" key="2">
    <citation type="submission" date="2019-01" db="EMBL/GenBank/DDBJ databases">
        <authorList>
            <person name="Li Y."/>
        </authorList>
    </citation>
    <scope>NUCLEOTIDE SEQUENCE [LARGE SCALE GENOMIC DNA]</scope>
    <source>
        <strain evidence="2 3">2D-5</strain>
    </source>
</reference>
<organism evidence="2 3">
    <name type="scientific">Paenirhodobacter populi</name>
    <dbReference type="NCBI Taxonomy" id="2306993"/>
    <lineage>
        <taxon>Bacteria</taxon>
        <taxon>Pseudomonadati</taxon>
        <taxon>Pseudomonadota</taxon>
        <taxon>Alphaproteobacteria</taxon>
        <taxon>Rhodobacterales</taxon>
        <taxon>Rhodobacter group</taxon>
        <taxon>Paenirhodobacter</taxon>
    </lineage>
</organism>
<dbReference type="EMBL" id="SAUW01000010">
    <property type="protein sequence ID" value="RWR11750.1"/>
    <property type="molecule type" value="Genomic_DNA"/>
</dbReference>
<name>A0A443IUJ0_9RHOB</name>
<dbReference type="InterPro" id="IPR003795">
    <property type="entry name" value="DUF192"/>
</dbReference>
<keyword evidence="3" id="KW-1185">Reference proteome</keyword>
<dbReference type="PANTHER" id="PTHR37953:SF1">
    <property type="entry name" value="UPF0127 PROTEIN MJ1496"/>
    <property type="match status" value="1"/>
</dbReference>
<protein>
    <submittedName>
        <fullName evidence="2">DUF192 domain-containing protein</fullName>
    </submittedName>
</protein>
<feature type="signal peptide" evidence="1">
    <location>
        <begin position="1"/>
        <end position="21"/>
    </location>
</feature>
<dbReference type="InterPro" id="IPR038695">
    <property type="entry name" value="Saro_0823-like_sf"/>
</dbReference>